<dbReference type="Proteomes" id="UP000505210">
    <property type="component" value="Chromosome"/>
</dbReference>
<evidence type="ECO:0000256" key="1">
    <source>
        <dbReference type="SAM" id="Phobius"/>
    </source>
</evidence>
<accession>A0A6M8BC23</accession>
<dbReference type="AlphaFoldDB" id="A0A6M8BC23"/>
<keyword evidence="1" id="KW-1133">Transmembrane helix</keyword>
<protein>
    <recommendedName>
        <fullName evidence="4">Filament integrity protein fraC</fullName>
    </recommendedName>
</protein>
<feature type="transmembrane region" description="Helical" evidence="1">
    <location>
        <begin position="165"/>
        <end position="183"/>
    </location>
</feature>
<proteinExistence type="predicted"/>
<dbReference type="Pfam" id="PF24301">
    <property type="entry name" value="FraC"/>
    <property type="match status" value="1"/>
</dbReference>
<evidence type="ECO:0000313" key="2">
    <source>
        <dbReference type="EMBL" id="QKD82387.1"/>
    </source>
</evidence>
<organism evidence="2 3">
    <name type="scientific">Thermoleptolyngbya sichuanensis A183</name>
    <dbReference type="NCBI Taxonomy" id="2737172"/>
    <lineage>
        <taxon>Bacteria</taxon>
        <taxon>Bacillati</taxon>
        <taxon>Cyanobacteriota</taxon>
        <taxon>Cyanophyceae</taxon>
        <taxon>Oculatellales</taxon>
        <taxon>Oculatellaceae</taxon>
        <taxon>Thermoleptolyngbya</taxon>
        <taxon>Thermoleptolyngbya sichuanensis</taxon>
    </lineage>
</organism>
<feature type="transmembrane region" description="Helical" evidence="1">
    <location>
        <begin position="54"/>
        <end position="74"/>
    </location>
</feature>
<dbReference type="EMBL" id="CP053661">
    <property type="protein sequence ID" value="QKD82387.1"/>
    <property type="molecule type" value="Genomic_DNA"/>
</dbReference>
<dbReference type="RefSeq" id="WP_172355143.1">
    <property type="nucleotide sequence ID" value="NZ_CP053661.1"/>
</dbReference>
<dbReference type="InterPro" id="IPR054663">
    <property type="entry name" value="FraC"/>
</dbReference>
<evidence type="ECO:0008006" key="4">
    <source>
        <dbReference type="Google" id="ProtNLM"/>
    </source>
</evidence>
<evidence type="ECO:0000313" key="3">
    <source>
        <dbReference type="Proteomes" id="UP000505210"/>
    </source>
</evidence>
<sequence>MFASVLPLRAIAFQILFLLMAIAIESHVFAVQLTLPPKQTNGISPQQSVQIAATLNLLTAIAGWFVFFSVQPLLSPLLKQQLLGFIFFDQWSADAAFPAILAGFLTFFASFAVKLLGLSALEWLLLSPAEWAALREASSPRYRSGQGLLRDKDRDKKPPTNLSNTLLAANAFSYTAILAVLFARRIVDEVILRVG</sequence>
<gene>
    <name evidence="2" type="ORF">HPC62_09520</name>
</gene>
<name>A0A6M8BC23_9CYAN</name>
<keyword evidence="3" id="KW-1185">Reference proteome</keyword>
<keyword evidence="1" id="KW-0472">Membrane</keyword>
<dbReference type="NCBIfam" id="NF045624">
    <property type="entry name" value="filament_FraC"/>
    <property type="match status" value="1"/>
</dbReference>
<reference evidence="2 3" key="1">
    <citation type="submission" date="2020-05" db="EMBL/GenBank/DDBJ databases">
        <title>Complete genome sequence of of a novel Thermoleptolyngbya strain isolated from hot springs of Ganzi, Sichuan China.</title>
        <authorList>
            <person name="Tang J."/>
            <person name="Daroch M."/>
            <person name="Li L."/>
            <person name="Waleron K."/>
            <person name="Waleron M."/>
            <person name="Waleron M."/>
        </authorList>
    </citation>
    <scope>NUCLEOTIDE SEQUENCE [LARGE SCALE GENOMIC DNA]</scope>
    <source>
        <strain evidence="2 3">PKUAC-SCTA183</strain>
    </source>
</reference>
<dbReference type="KEGG" id="theu:HPC62_09520"/>
<keyword evidence="1" id="KW-0812">Transmembrane</keyword>
<feature type="transmembrane region" description="Helical" evidence="1">
    <location>
        <begin position="95"/>
        <end position="117"/>
    </location>
</feature>